<evidence type="ECO:0000313" key="1">
    <source>
        <dbReference type="EnsemblPlants" id="OBART08G14780.1"/>
    </source>
</evidence>
<sequence>MQHAHKVFDEMCRREEEWLRGEDELGGSWGLVMAAKRVWGRREMGGSIYRVWEGWLNGRLDGRRTGLEDDMMARGARGRHDGARGSRAT</sequence>
<accession>A0A0D3H0A2</accession>
<organism evidence="1">
    <name type="scientific">Oryza barthii</name>
    <dbReference type="NCBI Taxonomy" id="65489"/>
    <lineage>
        <taxon>Eukaryota</taxon>
        <taxon>Viridiplantae</taxon>
        <taxon>Streptophyta</taxon>
        <taxon>Embryophyta</taxon>
        <taxon>Tracheophyta</taxon>
        <taxon>Spermatophyta</taxon>
        <taxon>Magnoliopsida</taxon>
        <taxon>Liliopsida</taxon>
        <taxon>Poales</taxon>
        <taxon>Poaceae</taxon>
        <taxon>BOP clade</taxon>
        <taxon>Oryzoideae</taxon>
        <taxon>Oryzeae</taxon>
        <taxon>Oryzinae</taxon>
        <taxon>Oryza</taxon>
    </lineage>
</organism>
<dbReference type="Gramene" id="OBART08G14780.1">
    <property type="protein sequence ID" value="OBART08G14780.1"/>
    <property type="gene ID" value="OBART08G14780"/>
</dbReference>
<dbReference type="Proteomes" id="UP000026960">
    <property type="component" value="Chromosome 8"/>
</dbReference>
<reference evidence="1" key="1">
    <citation type="journal article" date="2009" name="Rice">
        <title>De Novo Next Generation Sequencing of Plant Genomes.</title>
        <authorList>
            <person name="Rounsley S."/>
            <person name="Marri P.R."/>
            <person name="Yu Y."/>
            <person name="He R."/>
            <person name="Sisneros N."/>
            <person name="Goicoechea J.L."/>
            <person name="Lee S.J."/>
            <person name="Angelova A."/>
            <person name="Kudrna D."/>
            <person name="Luo M."/>
            <person name="Affourtit J."/>
            <person name="Desany B."/>
            <person name="Knight J."/>
            <person name="Niazi F."/>
            <person name="Egholm M."/>
            <person name="Wing R.A."/>
        </authorList>
    </citation>
    <scope>NUCLEOTIDE SEQUENCE [LARGE SCALE GENOMIC DNA]</scope>
    <source>
        <strain evidence="1">cv. IRGC 105608</strain>
    </source>
</reference>
<proteinExistence type="predicted"/>
<dbReference type="AlphaFoldDB" id="A0A0D3H0A2"/>
<name>A0A0D3H0A2_9ORYZ</name>
<dbReference type="PaxDb" id="65489-OBART08G14780.1"/>
<evidence type="ECO:0000313" key="2">
    <source>
        <dbReference type="Proteomes" id="UP000026960"/>
    </source>
</evidence>
<dbReference type="EnsemblPlants" id="OBART08G14780.1">
    <property type="protein sequence ID" value="OBART08G14780.1"/>
    <property type="gene ID" value="OBART08G14780"/>
</dbReference>
<protein>
    <submittedName>
        <fullName evidence="1">Uncharacterized protein</fullName>
    </submittedName>
</protein>
<keyword evidence="2" id="KW-1185">Reference proteome</keyword>
<dbReference type="HOGENOM" id="CLU_2458685_0_0_1"/>
<reference evidence="1" key="2">
    <citation type="submission" date="2015-03" db="UniProtKB">
        <authorList>
            <consortium name="EnsemblPlants"/>
        </authorList>
    </citation>
    <scope>IDENTIFICATION</scope>
</reference>